<dbReference type="GO" id="GO:0003871">
    <property type="term" value="F:5-methyltetrahydropteroyltriglutamate-homocysteine S-methyltransferase activity"/>
    <property type="evidence" value="ECO:0007669"/>
    <property type="project" value="InterPro"/>
</dbReference>
<evidence type="ECO:0000313" key="4">
    <source>
        <dbReference type="Proteomes" id="UP000308652"/>
    </source>
</evidence>
<sequence>MSSPQTLHIRPPFRAEHIGSFFRPATLYQKRELFEKKECSREELRKYEDEAIKEIVQLQKKAGVKTITDGEMRRGLFFEGIFDKIQGMKALMRPVHEYKEYIPHVRVMYANGVKSGPSFFCDGKLKRTVGFYTEDFKYLKSLVEPEEVKHLKVTMGAPNWIHQRHGCDQTYDLSVYKNDEEYFTDLGIAYREEVAELYALGCRHIQIDNPTFCYFCDETMIAGMKKAGLDPEAQLDAYIHAMNLCTQGRPVDLTMGVHMCRGNYRGMHYAEGGYDRIAVKLFNDLDVDTFYLEYDTERAGDFAALKHLPPTKSAVLGLMTTKNANLETVEELKTRITQAVDAMCSGEIKRTREEALNQLCISTQCGFASAWQGNPITEEDQLKKLQRLVETAQQVWKE</sequence>
<dbReference type="Proteomes" id="UP000308652">
    <property type="component" value="Unassembled WGS sequence"/>
</dbReference>
<dbReference type="STRING" id="68775.A0A5C3M592"/>
<dbReference type="SUPFAM" id="SSF51726">
    <property type="entry name" value="UROD/MetE-like"/>
    <property type="match status" value="1"/>
</dbReference>
<feature type="domain" description="Cobalamin-independent methionine synthase MetE C-terminal/archaeal" evidence="2">
    <location>
        <begin position="17"/>
        <end position="89"/>
    </location>
</feature>
<dbReference type="InterPro" id="IPR002629">
    <property type="entry name" value="Met_Synth_C/arc"/>
</dbReference>
<feature type="coiled-coil region" evidence="1">
    <location>
        <begin position="30"/>
        <end position="61"/>
    </location>
</feature>
<proteinExistence type="predicted"/>
<evidence type="ECO:0000256" key="1">
    <source>
        <dbReference type="SAM" id="Coils"/>
    </source>
</evidence>
<dbReference type="EMBL" id="ML213598">
    <property type="protein sequence ID" value="TFK39903.1"/>
    <property type="molecule type" value="Genomic_DNA"/>
</dbReference>
<protein>
    <recommendedName>
        <fullName evidence="2">Cobalamin-independent methionine synthase MetE C-terminal/archaeal domain-containing protein</fullName>
    </recommendedName>
</protein>
<accession>A0A5C3M592</accession>
<keyword evidence="1" id="KW-0175">Coiled coil</keyword>
<dbReference type="Gene3D" id="3.20.20.210">
    <property type="match status" value="1"/>
</dbReference>
<dbReference type="PANTHER" id="PTHR43844:SF2">
    <property type="entry name" value="SYNTHASE, VITAMIN-B12 INDEPENDENT, PUTATIVE (AFU_ORTHOLOGUE AFUA_3G12060)-RELATED"/>
    <property type="match status" value="1"/>
</dbReference>
<organism evidence="3 4">
    <name type="scientific">Crucibulum laeve</name>
    <dbReference type="NCBI Taxonomy" id="68775"/>
    <lineage>
        <taxon>Eukaryota</taxon>
        <taxon>Fungi</taxon>
        <taxon>Dikarya</taxon>
        <taxon>Basidiomycota</taxon>
        <taxon>Agaricomycotina</taxon>
        <taxon>Agaricomycetes</taxon>
        <taxon>Agaricomycetidae</taxon>
        <taxon>Agaricales</taxon>
        <taxon>Agaricineae</taxon>
        <taxon>Nidulariaceae</taxon>
        <taxon>Crucibulum</taxon>
    </lineage>
</organism>
<dbReference type="GO" id="GO:0009086">
    <property type="term" value="P:methionine biosynthetic process"/>
    <property type="evidence" value="ECO:0007669"/>
    <property type="project" value="InterPro"/>
</dbReference>
<dbReference type="OrthoDB" id="7772923at2759"/>
<feature type="domain" description="Cobalamin-independent methionine synthase MetE C-terminal/archaeal" evidence="2">
    <location>
        <begin position="180"/>
        <end position="371"/>
    </location>
</feature>
<keyword evidence="4" id="KW-1185">Reference proteome</keyword>
<dbReference type="GO" id="GO:0008270">
    <property type="term" value="F:zinc ion binding"/>
    <property type="evidence" value="ECO:0007669"/>
    <property type="project" value="InterPro"/>
</dbReference>
<reference evidence="3 4" key="1">
    <citation type="journal article" date="2019" name="Nat. Ecol. Evol.">
        <title>Megaphylogeny resolves global patterns of mushroom evolution.</title>
        <authorList>
            <person name="Varga T."/>
            <person name="Krizsan K."/>
            <person name="Foldi C."/>
            <person name="Dima B."/>
            <person name="Sanchez-Garcia M."/>
            <person name="Sanchez-Ramirez S."/>
            <person name="Szollosi G.J."/>
            <person name="Szarkandi J.G."/>
            <person name="Papp V."/>
            <person name="Albert L."/>
            <person name="Andreopoulos W."/>
            <person name="Angelini C."/>
            <person name="Antonin V."/>
            <person name="Barry K.W."/>
            <person name="Bougher N.L."/>
            <person name="Buchanan P."/>
            <person name="Buyck B."/>
            <person name="Bense V."/>
            <person name="Catcheside P."/>
            <person name="Chovatia M."/>
            <person name="Cooper J."/>
            <person name="Damon W."/>
            <person name="Desjardin D."/>
            <person name="Finy P."/>
            <person name="Geml J."/>
            <person name="Haridas S."/>
            <person name="Hughes K."/>
            <person name="Justo A."/>
            <person name="Karasinski D."/>
            <person name="Kautmanova I."/>
            <person name="Kiss B."/>
            <person name="Kocsube S."/>
            <person name="Kotiranta H."/>
            <person name="LaButti K.M."/>
            <person name="Lechner B.E."/>
            <person name="Liimatainen K."/>
            <person name="Lipzen A."/>
            <person name="Lukacs Z."/>
            <person name="Mihaltcheva S."/>
            <person name="Morgado L.N."/>
            <person name="Niskanen T."/>
            <person name="Noordeloos M.E."/>
            <person name="Ohm R.A."/>
            <person name="Ortiz-Santana B."/>
            <person name="Ovrebo C."/>
            <person name="Racz N."/>
            <person name="Riley R."/>
            <person name="Savchenko A."/>
            <person name="Shiryaev A."/>
            <person name="Soop K."/>
            <person name="Spirin V."/>
            <person name="Szebenyi C."/>
            <person name="Tomsovsky M."/>
            <person name="Tulloss R.E."/>
            <person name="Uehling J."/>
            <person name="Grigoriev I.V."/>
            <person name="Vagvolgyi C."/>
            <person name="Papp T."/>
            <person name="Martin F.M."/>
            <person name="Miettinen O."/>
            <person name="Hibbett D.S."/>
            <person name="Nagy L.G."/>
        </authorList>
    </citation>
    <scope>NUCLEOTIDE SEQUENCE [LARGE SCALE GENOMIC DNA]</scope>
    <source>
        <strain evidence="3 4">CBS 166.37</strain>
    </source>
</reference>
<name>A0A5C3M592_9AGAR</name>
<dbReference type="AlphaFoldDB" id="A0A5C3M592"/>
<dbReference type="CDD" id="cd03311">
    <property type="entry name" value="CIMS_C_terminal_like"/>
    <property type="match status" value="1"/>
</dbReference>
<dbReference type="PANTHER" id="PTHR43844">
    <property type="entry name" value="METHIONINE SYNTHASE"/>
    <property type="match status" value="1"/>
</dbReference>
<evidence type="ECO:0000313" key="3">
    <source>
        <dbReference type="EMBL" id="TFK39903.1"/>
    </source>
</evidence>
<gene>
    <name evidence="3" type="ORF">BDQ12DRAFT_681435</name>
</gene>
<dbReference type="InterPro" id="IPR038071">
    <property type="entry name" value="UROD/MetE-like_sf"/>
</dbReference>
<evidence type="ECO:0000259" key="2">
    <source>
        <dbReference type="Pfam" id="PF01717"/>
    </source>
</evidence>
<dbReference type="Pfam" id="PF01717">
    <property type="entry name" value="Meth_synt_2"/>
    <property type="match status" value="2"/>
</dbReference>